<protein>
    <submittedName>
        <fullName evidence="1">Uncharacterized protein</fullName>
    </submittedName>
</protein>
<accession>A0ACC5W7A2</accession>
<gene>
    <name evidence="1" type="ORF">PGIGA_G00009090</name>
</gene>
<dbReference type="EMBL" id="CM040454">
    <property type="protein sequence ID" value="MCI4374712.1"/>
    <property type="molecule type" value="Genomic_DNA"/>
</dbReference>
<reference evidence="1 2" key="1">
    <citation type="journal article" date="2022" name="bioRxiv">
        <title>An ancient truncated duplication of the anti-Mullerian hormone receptor type 2 gene is a potential conserved master sex determinant in the Pangasiidae catfish family.</title>
        <authorList>
            <person name="Wen M."/>
            <person name="Pan Q."/>
            <person name="Jouanno E."/>
            <person name="Montfort J."/>
            <person name="Zahm M."/>
            <person name="Cabau C."/>
            <person name="Klopp C."/>
            <person name="Iampietro C."/>
            <person name="Roques C."/>
            <person name="Bouchez O."/>
            <person name="Castinel A."/>
            <person name="Donnadieu C."/>
            <person name="Parrinello H."/>
            <person name="Poncet C."/>
            <person name="Belmonte E."/>
            <person name="Gautier V."/>
            <person name="Avarre J.-C."/>
            <person name="Dugue R."/>
            <person name="Gustiano R."/>
            <person name="Ha T.T.T."/>
            <person name="Campet M."/>
            <person name="Sriphairoj K."/>
            <person name="Ribolli J."/>
            <person name="de Almeida F.L."/>
            <person name="Desvignes T."/>
            <person name="Postlethwait J.H."/>
            <person name="Bucao C.F."/>
            <person name="Robinson-Rechavi M."/>
            <person name="Bobe J."/>
            <person name="Herpin A."/>
            <person name="Guiguen Y."/>
        </authorList>
    </citation>
    <scope>NUCLEOTIDE SEQUENCE [LARGE SCALE GENOMIC DNA]</scope>
    <source>
        <strain evidence="1">YG-Dec2019</strain>
    </source>
</reference>
<evidence type="ECO:0000313" key="2">
    <source>
        <dbReference type="Proteomes" id="UP000829447"/>
    </source>
</evidence>
<name>A0ACC5W7A2_PANGG</name>
<organism evidence="1 2">
    <name type="scientific">Pangasianodon gigas</name>
    <name type="common">Mekong giant catfish</name>
    <name type="synonym">Pangasius gigas</name>
    <dbReference type="NCBI Taxonomy" id="30993"/>
    <lineage>
        <taxon>Eukaryota</taxon>
        <taxon>Metazoa</taxon>
        <taxon>Chordata</taxon>
        <taxon>Craniata</taxon>
        <taxon>Vertebrata</taxon>
        <taxon>Euteleostomi</taxon>
        <taxon>Actinopterygii</taxon>
        <taxon>Neopterygii</taxon>
        <taxon>Teleostei</taxon>
        <taxon>Ostariophysi</taxon>
        <taxon>Siluriformes</taxon>
        <taxon>Pangasiidae</taxon>
        <taxon>Pangasianodon</taxon>
    </lineage>
</organism>
<proteinExistence type="predicted"/>
<comment type="caution">
    <text evidence="1">The sequence shown here is derived from an EMBL/GenBank/DDBJ whole genome shotgun (WGS) entry which is preliminary data.</text>
</comment>
<dbReference type="Proteomes" id="UP000829447">
    <property type="component" value="Linkage Group LG1"/>
</dbReference>
<sequence length="476" mass="53093">MGFLLGLLLLLAPSYSAAEEQRVVFAQIGNSVTLPRIAWGTKDKIHVNWYFKEELLITRNPTSSSPKIVPKNWHGRLSLTSDWSLTISPVIESDFGIFRCEQHELVSVTTNRYKLYRVTMPTPPPLLARSVSLNLSCEIESEGYNLGRPTIRWLGPHKEFHPGSSNGNKHTLSVKDVSSSHSGKWTCEVTCKTCSTLNAMTDVIIVDLAPSPPDPIYTFDTSSNFPIPCSFSSIISWSTVNATGVTGGSWSFTPLNSRVSLTPLLELHLNPSPAWKVPNGTNRPLMETVLKNHVLDVKIPKVSIHNRGTYTCSLEFKPRTLTRKVVVEVLEVIALPEKDIYEGSTVNLNCTLGHPMASDLEVNWIPPQGSSLPNLSPPHPVELSIPGVKVKDSGRWTCQLKKNTTVLTSATIYLKIEKAPVLWLVLSVVGGILVIILLAVITVIIVRRRRQVMRYRRRKKKFCRCKNPQPKGFYKN</sequence>
<evidence type="ECO:0000313" key="1">
    <source>
        <dbReference type="EMBL" id="MCI4374712.1"/>
    </source>
</evidence>
<keyword evidence="2" id="KW-1185">Reference proteome</keyword>